<dbReference type="EMBL" id="JQFK01001391">
    <property type="protein sequence ID" value="KGK34682.1"/>
    <property type="molecule type" value="Genomic_DNA"/>
</dbReference>
<accession>A0A099NRW4</accession>
<reference evidence="2" key="1">
    <citation type="journal article" date="2014" name="Microb. Cell Fact.">
        <title>Exploiting Issatchenkia orientalis SD108 for succinic acid production.</title>
        <authorList>
            <person name="Xiao H."/>
            <person name="Shao Z."/>
            <person name="Jiang Y."/>
            <person name="Dole S."/>
            <person name="Zhao H."/>
        </authorList>
    </citation>
    <scope>NUCLEOTIDE SEQUENCE [LARGE SCALE GENOMIC DNA]</scope>
    <source>
        <strain evidence="2">SD108</strain>
    </source>
</reference>
<proteinExistence type="predicted"/>
<dbReference type="AlphaFoldDB" id="A0A099NRW4"/>
<dbReference type="HOGENOM" id="CLU_222246_0_0_1"/>
<gene>
    <name evidence="1" type="ORF">JL09_g6169</name>
</gene>
<protein>
    <submittedName>
        <fullName evidence="1">Uncharacterized protein</fullName>
    </submittedName>
</protein>
<comment type="caution">
    <text evidence="1">The sequence shown here is derived from an EMBL/GenBank/DDBJ whole genome shotgun (WGS) entry which is preliminary data.</text>
</comment>
<evidence type="ECO:0000313" key="1">
    <source>
        <dbReference type="EMBL" id="KGK34682.1"/>
    </source>
</evidence>
<evidence type="ECO:0000313" key="2">
    <source>
        <dbReference type="Proteomes" id="UP000029867"/>
    </source>
</evidence>
<sequence>MTGTVKRKVATEGNSRLRA</sequence>
<organism evidence="1 2">
    <name type="scientific">Pichia kudriavzevii</name>
    <name type="common">Yeast</name>
    <name type="synonym">Issatchenkia orientalis</name>
    <dbReference type="NCBI Taxonomy" id="4909"/>
    <lineage>
        <taxon>Eukaryota</taxon>
        <taxon>Fungi</taxon>
        <taxon>Dikarya</taxon>
        <taxon>Ascomycota</taxon>
        <taxon>Saccharomycotina</taxon>
        <taxon>Pichiomycetes</taxon>
        <taxon>Pichiales</taxon>
        <taxon>Pichiaceae</taxon>
        <taxon>Pichia</taxon>
    </lineage>
</organism>
<name>A0A099NRW4_PICKU</name>
<dbReference type="Proteomes" id="UP000029867">
    <property type="component" value="Unassembled WGS sequence"/>
</dbReference>